<feature type="domain" description="Peptidase S24/S26A/S26B/S26C" evidence="1">
    <location>
        <begin position="3"/>
        <end position="38"/>
    </location>
</feature>
<evidence type="ECO:0000259" key="1">
    <source>
        <dbReference type="Pfam" id="PF00717"/>
    </source>
</evidence>
<proteinExistence type="predicted"/>
<dbReference type="RefSeq" id="WP_379894578.1">
    <property type="nucleotide sequence ID" value="NZ_JBHTOF010000023.1"/>
</dbReference>
<accession>A0ABW4DM74</accession>
<dbReference type="InterPro" id="IPR015927">
    <property type="entry name" value="Peptidase_S24_S26A/B/C"/>
</dbReference>
<organism evidence="2 3">
    <name type="scientific">Lapidilactobacillus mulanensis</name>
    <dbReference type="NCBI Taxonomy" id="2485999"/>
    <lineage>
        <taxon>Bacteria</taxon>
        <taxon>Bacillati</taxon>
        <taxon>Bacillota</taxon>
        <taxon>Bacilli</taxon>
        <taxon>Lactobacillales</taxon>
        <taxon>Lactobacillaceae</taxon>
        <taxon>Lapidilactobacillus</taxon>
    </lineage>
</organism>
<gene>
    <name evidence="2" type="ORF">ACFQ4L_03220</name>
</gene>
<name>A0ABW4DM74_9LACO</name>
<dbReference type="EMBL" id="JBHTOF010000023">
    <property type="protein sequence ID" value="MFD1465102.1"/>
    <property type="molecule type" value="Genomic_DNA"/>
</dbReference>
<sequence length="39" mass="4371">MFDGQMVVATLSGKSFVKTIRINRHGCELVSLNKKIHPD</sequence>
<comment type="caution">
    <text evidence="2">The sequence shown here is derived from an EMBL/GenBank/DDBJ whole genome shotgun (WGS) entry which is preliminary data.</text>
</comment>
<keyword evidence="3" id="KW-1185">Reference proteome</keyword>
<reference evidence="3" key="1">
    <citation type="journal article" date="2019" name="Int. J. Syst. Evol. Microbiol.">
        <title>The Global Catalogue of Microorganisms (GCM) 10K type strain sequencing project: providing services to taxonomists for standard genome sequencing and annotation.</title>
        <authorList>
            <consortium name="The Broad Institute Genomics Platform"/>
            <consortium name="The Broad Institute Genome Sequencing Center for Infectious Disease"/>
            <person name="Wu L."/>
            <person name="Ma J."/>
        </authorList>
    </citation>
    <scope>NUCLEOTIDE SEQUENCE [LARGE SCALE GENOMIC DNA]</scope>
    <source>
        <strain evidence="3">CCM 8951</strain>
    </source>
</reference>
<dbReference type="Proteomes" id="UP001597244">
    <property type="component" value="Unassembled WGS sequence"/>
</dbReference>
<protein>
    <submittedName>
        <fullName evidence="2">S24 family peptidase</fullName>
    </submittedName>
</protein>
<evidence type="ECO:0000313" key="3">
    <source>
        <dbReference type="Proteomes" id="UP001597244"/>
    </source>
</evidence>
<evidence type="ECO:0000313" key="2">
    <source>
        <dbReference type="EMBL" id="MFD1465102.1"/>
    </source>
</evidence>
<dbReference type="Pfam" id="PF00717">
    <property type="entry name" value="Peptidase_S24"/>
    <property type="match status" value="1"/>
</dbReference>